<dbReference type="AlphaFoldDB" id="A0A917JCI9"/>
<dbReference type="EMBL" id="BMDO01000015">
    <property type="protein sequence ID" value="GGI52614.1"/>
    <property type="molecule type" value="Genomic_DNA"/>
</dbReference>
<proteinExistence type="predicted"/>
<keyword evidence="1" id="KW-0812">Transmembrane</keyword>
<reference evidence="3" key="1">
    <citation type="journal article" date="2014" name="Int. J. Syst. Evol. Microbiol.">
        <title>Complete genome sequence of Corynebacterium casei LMG S-19264T (=DSM 44701T), isolated from a smear-ripened cheese.</title>
        <authorList>
            <consortium name="US DOE Joint Genome Institute (JGI-PGF)"/>
            <person name="Walter F."/>
            <person name="Albersmeier A."/>
            <person name="Kalinowski J."/>
            <person name="Ruckert C."/>
        </authorList>
    </citation>
    <scope>NUCLEOTIDE SEQUENCE</scope>
    <source>
        <strain evidence="3">CCM 8711</strain>
    </source>
</reference>
<dbReference type="SUPFAM" id="SSF81606">
    <property type="entry name" value="PP2C-like"/>
    <property type="match status" value="1"/>
</dbReference>
<name>A0A917JCI9_9SPHI</name>
<dbReference type="Gene3D" id="3.60.40.10">
    <property type="entry name" value="PPM-type phosphatase domain"/>
    <property type="match status" value="1"/>
</dbReference>
<gene>
    <name evidence="3" type="ORF">GCM10011425_38260</name>
</gene>
<dbReference type="InterPro" id="IPR001932">
    <property type="entry name" value="PPM-type_phosphatase-like_dom"/>
</dbReference>
<dbReference type="PANTHER" id="PTHR47992">
    <property type="entry name" value="PROTEIN PHOSPHATASE"/>
    <property type="match status" value="1"/>
</dbReference>
<organism evidence="3 4">
    <name type="scientific">Mucilaginibacter galii</name>
    <dbReference type="NCBI Taxonomy" id="2005073"/>
    <lineage>
        <taxon>Bacteria</taxon>
        <taxon>Pseudomonadati</taxon>
        <taxon>Bacteroidota</taxon>
        <taxon>Sphingobacteriia</taxon>
        <taxon>Sphingobacteriales</taxon>
        <taxon>Sphingobacteriaceae</taxon>
        <taxon>Mucilaginibacter</taxon>
    </lineage>
</organism>
<evidence type="ECO:0000256" key="1">
    <source>
        <dbReference type="SAM" id="Phobius"/>
    </source>
</evidence>
<feature type="transmembrane region" description="Helical" evidence="1">
    <location>
        <begin position="299"/>
        <end position="320"/>
    </location>
</feature>
<sequence>MAENYYGLTDTGRVRGNNEDTFVAQSTAGHRLILAGVIDGVGGYNGGEVAAAIAREEVIKELGNLQDDIIVGMINAIRQASKKIYQRRQQEKELDSMACVTTLAVADVENNQFYYAHVGDTRLYLLRDGSLVKISKDHSFVGFLEDSGRLSESAAMSHPKRNEINKALGFDTLIETDDEYIETGKSPFLPGDVLLLCSDGLTDMVDKNTMTDILTQNGSLEDKAQKLIAAANNNGGHDNITVVLVQNSKVAQRAEATMPATAIKKKDTLVDSTSMAKPVEVNKHETTQPVNAPAKKGNGVLVLLSILCLAFLASTVWFYLKAQEPSQAAQPVVPVATAPEKNADEIRLQNAIDKATGKELVLADTAFKQPIIITDSLKINKDTLYIIGNITIKCDSSYKGPALVIAANCKSTGLEGLKFEGFTTAVQSANTFVSLKNVQFVNCTNGIQKAYPFIINKLITVDLPVMHYRADTLATSTAKPNGTK</sequence>
<dbReference type="InterPro" id="IPR036457">
    <property type="entry name" value="PPM-type-like_dom_sf"/>
</dbReference>
<keyword evidence="1" id="KW-1133">Transmembrane helix</keyword>
<dbReference type="Proteomes" id="UP000662074">
    <property type="component" value="Unassembled WGS sequence"/>
</dbReference>
<protein>
    <recommendedName>
        <fullName evidence="2">PPM-type phosphatase domain-containing protein</fullName>
    </recommendedName>
</protein>
<dbReference type="GO" id="GO:0004722">
    <property type="term" value="F:protein serine/threonine phosphatase activity"/>
    <property type="evidence" value="ECO:0007669"/>
    <property type="project" value="InterPro"/>
</dbReference>
<evidence type="ECO:0000313" key="3">
    <source>
        <dbReference type="EMBL" id="GGI52614.1"/>
    </source>
</evidence>
<feature type="domain" description="PPM-type phosphatase" evidence="2">
    <location>
        <begin position="5"/>
        <end position="247"/>
    </location>
</feature>
<dbReference type="InterPro" id="IPR015655">
    <property type="entry name" value="PP2C"/>
</dbReference>
<dbReference type="PROSITE" id="PS51746">
    <property type="entry name" value="PPM_2"/>
    <property type="match status" value="1"/>
</dbReference>
<keyword evidence="1" id="KW-0472">Membrane</keyword>
<keyword evidence="4" id="KW-1185">Reference proteome</keyword>
<dbReference type="Pfam" id="PF13672">
    <property type="entry name" value="PP2C_2"/>
    <property type="match status" value="1"/>
</dbReference>
<dbReference type="SMART" id="SM00332">
    <property type="entry name" value="PP2Cc"/>
    <property type="match status" value="1"/>
</dbReference>
<reference evidence="3" key="2">
    <citation type="submission" date="2020-09" db="EMBL/GenBank/DDBJ databases">
        <authorList>
            <person name="Sun Q."/>
            <person name="Sedlacek I."/>
        </authorList>
    </citation>
    <scope>NUCLEOTIDE SEQUENCE</scope>
    <source>
        <strain evidence="3">CCM 8711</strain>
    </source>
</reference>
<comment type="caution">
    <text evidence="3">The sequence shown here is derived from an EMBL/GenBank/DDBJ whole genome shotgun (WGS) entry which is preliminary data.</text>
</comment>
<dbReference type="SMART" id="SM00331">
    <property type="entry name" value="PP2C_SIG"/>
    <property type="match status" value="1"/>
</dbReference>
<dbReference type="RefSeq" id="WP_188418724.1">
    <property type="nucleotide sequence ID" value="NZ_BMDO01000015.1"/>
</dbReference>
<accession>A0A917JCI9</accession>
<evidence type="ECO:0000259" key="2">
    <source>
        <dbReference type="PROSITE" id="PS51746"/>
    </source>
</evidence>
<evidence type="ECO:0000313" key="4">
    <source>
        <dbReference type="Proteomes" id="UP000662074"/>
    </source>
</evidence>
<dbReference type="CDD" id="cd00143">
    <property type="entry name" value="PP2Cc"/>
    <property type="match status" value="1"/>
</dbReference>